<comment type="caution">
    <text evidence="3">The sequence shown here is derived from an EMBL/GenBank/DDBJ whole genome shotgun (WGS) entry which is preliminary data.</text>
</comment>
<name>A0ABQ9GP06_9NEOP</name>
<feature type="transmembrane region" description="Helical" evidence="2">
    <location>
        <begin position="908"/>
        <end position="931"/>
    </location>
</feature>
<accession>A0ABQ9GP06</accession>
<dbReference type="EMBL" id="JARBHB010000010">
    <property type="protein sequence ID" value="KAJ8873744.1"/>
    <property type="molecule type" value="Genomic_DNA"/>
</dbReference>
<protein>
    <submittedName>
        <fullName evidence="3">Uncharacterized protein</fullName>
    </submittedName>
</protein>
<feature type="compositionally biased region" description="Basic and acidic residues" evidence="1">
    <location>
        <begin position="1066"/>
        <end position="1081"/>
    </location>
</feature>
<feature type="region of interest" description="Disordered" evidence="1">
    <location>
        <begin position="1197"/>
        <end position="1217"/>
    </location>
</feature>
<dbReference type="Proteomes" id="UP001159363">
    <property type="component" value="Chromosome 9"/>
</dbReference>
<feature type="region of interest" description="Disordered" evidence="1">
    <location>
        <begin position="877"/>
        <end position="898"/>
    </location>
</feature>
<keyword evidence="2" id="KW-0472">Membrane</keyword>
<feature type="region of interest" description="Disordered" evidence="1">
    <location>
        <begin position="1063"/>
        <end position="1096"/>
    </location>
</feature>
<feature type="transmembrane region" description="Helical" evidence="2">
    <location>
        <begin position="998"/>
        <end position="1021"/>
    </location>
</feature>
<gene>
    <name evidence="3" type="ORF">PR048_024578</name>
</gene>
<evidence type="ECO:0000313" key="4">
    <source>
        <dbReference type="Proteomes" id="UP001159363"/>
    </source>
</evidence>
<sequence>MFVDLKPINWFHASFVSRSSMRFEFVWIYGHVLPHHNPFLNVLAIGKTDVHGPYHDTNVSMLRGPACSALKIATQDHCILSPVKSAECHSSRDSVDINTAQKSIVHSRFLRPVGRARARVGWCAHVVRKGESAITRLSQPNPIWRVIIPIALRLAVMWRRLISIPLPRAVKLALTDDWCLIASKHRSVMSVHVMSAVTEGGHRYTLRTAYRTGAGCKLRILDAPEPDTAQQASGLSLPPYFVCACGGKNQQRSVFRERDRLTLNPRRALRNVYPAQLASMAKIVELGVPRMHRGIQFRAKVNDTASHQRTANFEVAADQERINVTIEKAFDNLELGIIVNLPVEIVNQKVQTELVKYGHLFAREGRTCNKDRATENLAVDKPALSTPAQHSPRADCPPLKRILQDTCCRTWFLYKLLQGLMHEPVYQPLYESSWKIHITRQQFASSEAVLLTGSQCDRRAEDLPCRRRRGASPRPSDYGSATLPLSYEGRALRVRDWSRRATTTHTQNFTPPNIPLSPCFVDGQHGRKRKRYNHTTPPVLHHWDATPSAPGVDQSLVRDLGHPYSSHACGGEEKLTPPPPPQPSEILNAAEQTLFYRIPRGWKCAMSDAKSYALKEFHEYMEILHSASHLSWRISLVRAGLRWCVCCYWGVKCGSCVVSRRRECLRIRLTWLYCPDHVPGRGRKLFYRSRCDFRSSSSLLHQVQELGGRFSKGPCGRLLTLGIYFIHVAGTLEAVPTDVDESIDGRACVTRQLRRSSYEEPRLRKSWYREIKPSTRALDNATGDVPKLHIRGPYTLFAIARLPPRLPGSITGRVTLGFSRVGIVPDDVAGRRVFFEGFPVSPRSCIPLLHFAPRSTHFGSQDVWLFTSRSRELMRVSEGNVEQRRNARAGETGDPRSQAVRAKQQKTAFIVGAVLALGQILASASLIYGVYKAVPKVHVGREHCTPVQSLALRDDWGLDARGSGAVKAPSFFGFKGGKKTPACYSRILLCVQGKTDCLVLWLVYGVIGYLLSKAATIFLIIKFFSGERSAIAGVGVLAFQSGKCICRSAVEVLKTAEEDEVPECEGAGKRETPRKPADMRHRPSRFPHSRGGIYHTPPRQSSVISYYRFIGIEPSMFQYYRIPLFAYFLMIVNKYRETLQEEFDDLEKLHKRPRFSPLARNKLAAHSPAVCSSLSCVWRDESAASLNNEVSRVREVSMEQRRNASAGRTADLGESGIVPSQPPPGFPWNLPFPLPLNSGAAPFSPHFARIGSQDLDGGESETRWKWSGARMQGRGKRQFEITPASQQHRPARFLCCENLLVHPPGIEPASPCYGRRGDVKNGLALRLNPMREHEH</sequence>
<keyword evidence="2" id="KW-1133">Transmembrane helix</keyword>
<reference evidence="3 4" key="1">
    <citation type="submission" date="2023-02" db="EMBL/GenBank/DDBJ databases">
        <title>LHISI_Scaffold_Assembly.</title>
        <authorList>
            <person name="Stuart O.P."/>
            <person name="Cleave R."/>
            <person name="Magrath M.J.L."/>
            <person name="Mikheyev A.S."/>
        </authorList>
    </citation>
    <scope>NUCLEOTIDE SEQUENCE [LARGE SCALE GENOMIC DNA]</scope>
    <source>
        <strain evidence="3">Daus_M_001</strain>
        <tissue evidence="3">Leg muscle</tissue>
    </source>
</reference>
<keyword evidence="4" id="KW-1185">Reference proteome</keyword>
<evidence type="ECO:0000313" key="3">
    <source>
        <dbReference type="EMBL" id="KAJ8873744.1"/>
    </source>
</evidence>
<evidence type="ECO:0000256" key="1">
    <source>
        <dbReference type="SAM" id="MobiDB-lite"/>
    </source>
</evidence>
<evidence type="ECO:0000256" key="2">
    <source>
        <dbReference type="SAM" id="Phobius"/>
    </source>
</evidence>
<proteinExistence type="predicted"/>
<organism evidence="3 4">
    <name type="scientific">Dryococelus australis</name>
    <dbReference type="NCBI Taxonomy" id="614101"/>
    <lineage>
        <taxon>Eukaryota</taxon>
        <taxon>Metazoa</taxon>
        <taxon>Ecdysozoa</taxon>
        <taxon>Arthropoda</taxon>
        <taxon>Hexapoda</taxon>
        <taxon>Insecta</taxon>
        <taxon>Pterygota</taxon>
        <taxon>Neoptera</taxon>
        <taxon>Polyneoptera</taxon>
        <taxon>Phasmatodea</taxon>
        <taxon>Verophasmatodea</taxon>
        <taxon>Anareolatae</taxon>
        <taxon>Phasmatidae</taxon>
        <taxon>Eurycanthinae</taxon>
        <taxon>Dryococelus</taxon>
    </lineage>
</organism>
<keyword evidence="2" id="KW-0812">Transmembrane</keyword>